<dbReference type="PANTHER" id="PTHR43071:SF1">
    <property type="entry name" value="2-AMINO-4-HYDROXY-6-HYDROXYMETHYLDIHYDROPTERIDINE PYROPHOSPHOKINASE"/>
    <property type="match status" value="1"/>
</dbReference>
<dbReference type="UniPathway" id="UPA00077">
    <property type="reaction ID" value="UER00155"/>
</dbReference>
<keyword evidence="7 14" id="KW-0418">Kinase</keyword>
<keyword evidence="8" id="KW-0067">ATP-binding</keyword>
<dbReference type="NCBIfam" id="TIGR01498">
    <property type="entry name" value="folK"/>
    <property type="match status" value="1"/>
</dbReference>
<dbReference type="InterPro" id="IPR035907">
    <property type="entry name" value="Hppk_sf"/>
</dbReference>
<evidence type="ECO:0000256" key="2">
    <source>
        <dbReference type="ARBA" id="ARBA00005810"/>
    </source>
</evidence>
<evidence type="ECO:0000256" key="1">
    <source>
        <dbReference type="ARBA" id="ARBA00005051"/>
    </source>
</evidence>
<gene>
    <name evidence="14" type="ORF">DET52_102130</name>
</gene>
<dbReference type="Pfam" id="PF01288">
    <property type="entry name" value="HPPK"/>
    <property type="match status" value="1"/>
</dbReference>
<dbReference type="GO" id="GO:0005524">
    <property type="term" value="F:ATP binding"/>
    <property type="evidence" value="ECO:0007669"/>
    <property type="project" value="UniProtKB-KW"/>
</dbReference>
<evidence type="ECO:0000256" key="3">
    <source>
        <dbReference type="ARBA" id="ARBA00013253"/>
    </source>
</evidence>
<dbReference type="GO" id="GO:0046654">
    <property type="term" value="P:tetrahydrofolate biosynthetic process"/>
    <property type="evidence" value="ECO:0007669"/>
    <property type="project" value="UniProtKB-UniPathway"/>
</dbReference>
<evidence type="ECO:0000256" key="9">
    <source>
        <dbReference type="ARBA" id="ARBA00022909"/>
    </source>
</evidence>
<name>A0A4R6H8E3_9BACT</name>
<dbReference type="EC" id="2.7.6.3" evidence="3"/>
<evidence type="ECO:0000256" key="6">
    <source>
        <dbReference type="ARBA" id="ARBA00022741"/>
    </source>
</evidence>
<evidence type="ECO:0000256" key="10">
    <source>
        <dbReference type="ARBA" id="ARBA00029409"/>
    </source>
</evidence>
<dbReference type="GO" id="GO:0016301">
    <property type="term" value="F:kinase activity"/>
    <property type="evidence" value="ECO:0007669"/>
    <property type="project" value="UniProtKB-KW"/>
</dbReference>
<keyword evidence="5" id="KW-0808">Transferase</keyword>
<evidence type="ECO:0000256" key="11">
    <source>
        <dbReference type="ARBA" id="ARBA00029766"/>
    </source>
</evidence>
<protein>
    <recommendedName>
        <fullName evidence="4">2-amino-4-hydroxy-6-hydroxymethyldihydropteridine pyrophosphokinase</fullName>
        <ecNumber evidence="3">2.7.6.3</ecNumber>
    </recommendedName>
    <alternativeName>
        <fullName evidence="11">6-hydroxymethyl-7,8-dihydropterin pyrophosphokinase</fullName>
    </alternativeName>
    <alternativeName>
        <fullName evidence="12">7,8-dihydro-6-hydroxymethylpterin-pyrophosphokinase</fullName>
    </alternativeName>
</protein>
<feature type="domain" description="7,8-dihydro-6-hydroxymethylpterin-pyrophosphokinase" evidence="13">
    <location>
        <begin position="6"/>
        <end position="133"/>
    </location>
</feature>
<reference evidence="14 15" key="1">
    <citation type="submission" date="2019-03" db="EMBL/GenBank/DDBJ databases">
        <title>Freshwater and sediment microbial communities from various areas in North America, analyzing microbe dynamics in response to fracking.</title>
        <authorList>
            <person name="Lamendella R."/>
        </authorList>
    </citation>
    <scope>NUCLEOTIDE SEQUENCE [LARGE SCALE GENOMIC DNA]</scope>
    <source>
        <strain evidence="14 15">114D</strain>
    </source>
</reference>
<dbReference type="AlphaFoldDB" id="A0A4R6H8E3"/>
<dbReference type="GO" id="GO:0046656">
    <property type="term" value="P:folic acid biosynthetic process"/>
    <property type="evidence" value="ECO:0007669"/>
    <property type="project" value="UniProtKB-KW"/>
</dbReference>
<comment type="caution">
    <text evidence="14">The sequence shown here is derived from an EMBL/GenBank/DDBJ whole genome shotgun (WGS) entry which is preliminary data.</text>
</comment>
<evidence type="ECO:0000259" key="13">
    <source>
        <dbReference type="Pfam" id="PF01288"/>
    </source>
</evidence>
<evidence type="ECO:0000256" key="12">
    <source>
        <dbReference type="ARBA" id="ARBA00033413"/>
    </source>
</evidence>
<sequence length="164" mass="18777">MSKLFLLLGGNQGDKRQIFEQALSRIESQLGPILLRSSIYETEPWGFESEALFWNQVVLVQTTLTPHEALTQTQAIEKDLGRVRHAAQYTDRLIDLDLLFYDQKIIQTPSLEIPHPRIHERRFVLAPLAEIAPEFMHPTFIKKVSELLVACSDPLNVNRLSSEV</sequence>
<dbReference type="SUPFAM" id="SSF55083">
    <property type="entry name" value="6-hydroxymethyl-7,8-dihydropterin pyrophosphokinase, HPPK"/>
    <property type="match status" value="1"/>
</dbReference>
<dbReference type="CDD" id="cd00483">
    <property type="entry name" value="HPPK"/>
    <property type="match status" value="1"/>
</dbReference>
<dbReference type="RefSeq" id="WP_133464151.1">
    <property type="nucleotide sequence ID" value="NZ_SNWI01000002.1"/>
</dbReference>
<dbReference type="EMBL" id="SNWI01000002">
    <property type="protein sequence ID" value="TDO03795.1"/>
    <property type="molecule type" value="Genomic_DNA"/>
</dbReference>
<evidence type="ECO:0000256" key="7">
    <source>
        <dbReference type="ARBA" id="ARBA00022777"/>
    </source>
</evidence>
<comment type="function">
    <text evidence="10">Catalyzes the transfer of pyrophosphate from adenosine triphosphate (ATP) to 6-hydroxymethyl-7,8-dihydropterin, an enzymatic step in folate biosynthesis pathway.</text>
</comment>
<dbReference type="PANTHER" id="PTHR43071">
    <property type="entry name" value="2-AMINO-4-HYDROXY-6-HYDROXYMETHYLDIHYDROPTERIDINE PYROPHOSPHOKINASE"/>
    <property type="match status" value="1"/>
</dbReference>
<evidence type="ECO:0000256" key="4">
    <source>
        <dbReference type="ARBA" id="ARBA00016218"/>
    </source>
</evidence>
<evidence type="ECO:0000256" key="8">
    <source>
        <dbReference type="ARBA" id="ARBA00022840"/>
    </source>
</evidence>
<dbReference type="Gene3D" id="3.30.70.560">
    <property type="entry name" value="7,8-Dihydro-6-hydroxymethylpterin-pyrophosphokinase HPPK"/>
    <property type="match status" value="1"/>
</dbReference>
<evidence type="ECO:0000313" key="14">
    <source>
        <dbReference type="EMBL" id="TDO03795.1"/>
    </source>
</evidence>
<organism evidence="14 15">
    <name type="scientific">Sunxiuqinia elliptica</name>
    <dbReference type="NCBI Taxonomy" id="655355"/>
    <lineage>
        <taxon>Bacteria</taxon>
        <taxon>Pseudomonadati</taxon>
        <taxon>Bacteroidota</taxon>
        <taxon>Bacteroidia</taxon>
        <taxon>Marinilabiliales</taxon>
        <taxon>Prolixibacteraceae</taxon>
        <taxon>Sunxiuqinia</taxon>
    </lineage>
</organism>
<evidence type="ECO:0000256" key="5">
    <source>
        <dbReference type="ARBA" id="ARBA00022679"/>
    </source>
</evidence>
<comment type="similarity">
    <text evidence="2">Belongs to the HPPK family.</text>
</comment>
<comment type="pathway">
    <text evidence="1">Cofactor biosynthesis; tetrahydrofolate biosynthesis; 2-amino-4-hydroxy-6-hydroxymethyl-7,8-dihydropteridine diphosphate from 7,8-dihydroneopterin triphosphate: step 4/4.</text>
</comment>
<dbReference type="OrthoDB" id="9808041at2"/>
<proteinExistence type="inferred from homology"/>
<dbReference type="GO" id="GO:0003848">
    <property type="term" value="F:2-amino-4-hydroxy-6-hydroxymethyldihydropteridine diphosphokinase activity"/>
    <property type="evidence" value="ECO:0007669"/>
    <property type="project" value="UniProtKB-EC"/>
</dbReference>
<evidence type="ECO:0000313" key="15">
    <source>
        <dbReference type="Proteomes" id="UP000294848"/>
    </source>
</evidence>
<keyword evidence="9" id="KW-0289">Folate biosynthesis</keyword>
<keyword evidence="6" id="KW-0547">Nucleotide-binding</keyword>
<dbReference type="InterPro" id="IPR000550">
    <property type="entry name" value="Hppk"/>
</dbReference>
<dbReference type="Proteomes" id="UP000294848">
    <property type="component" value="Unassembled WGS sequence"/>
</dbReference>
<accession>A0A4R6H8E3</accession>